<sequence length="301" mass="33833">MDSSEDGRHIDPAVSDAIRTLGNDCRLEILFTLAEREWELKRQGHALSFTELYERSDVESTSQFSYHLKQLVGPFVAETPEGYRLTYAGEKIVRTVRSGLYESTPSFETVEVDGTCPFCRESALVADSRDERFIIRCSACDSTLLADAFPRSQASGRSPAEIVASFGTRLWSAAISVRGGVCPECYGPIDIDVDTRETDGMAFHTLSSTCQQCRMVVHFPVEMLATFHPEIATLRRNRGITLLETPLWELLGYFTGDDWTTEIRSRSPLEVVFEIDVNGEQVRLEMDDALTVRRRGNSTTY</sequence>
<feature type="domain" description="DUF7351" evidence="2">
    <location>
        <begin position="113"/>
        <end position="292"/>
    </location>
</feature>
<evidence type="ECO:0000313" key="3">
    <source>
        <dbReference type="EMBL" id="MCU4751574.1"/>
    </source>
</evidence>
<dbReference type="Proteomes" id="UP001321047">
    <property type="component" value="Unassembled WGS sequence"/>
</dbReference>
<protein>
    <submittedName>
        <fullName evidence="3">ArsR family transcriptional regulator</fullName>
    </submittedName>
</protein>
<dbReference type="InterPro" id="IPR055775">
    <property type="entry name" value="DUF7351"/>
</dbReference>
<dbReference type="Gene3D" id="1.10.10.10">
    <property type="entry name" value="Winged helix-like DNA-binding domain superfamily/Winged helix DNA-binding domain"/>
    <property type="match status" value="1"/>
</dbReference>
<dbReference type="InterPro" id="IPR036388">
    <property type="entry name" value="WH-like_DNA-bd_sf"/>
</dbReference>
<gene>
    <name evidence="3" type="ORF">OB919_06215</name>
</gene>
<name>A0AAP2Z6F1_9EURY</name>
<evidence type="ECO:0000259" key="2">
    <source>
        <dbReference type="Pfam" id="PF24042"/>
    </source>
</evidence>
<proteinExistence type="predicted"/>
<reference evidence="3 4" key="1">
    <citation type="submission" date="2022-09" db="EMBL/GenBank/DDBJ databases">
        <title>Enrichment on poylsaccharides allowed isolation of novel metabolic and taxonomic groups of Haloarchaea.</title>
        <authorList>
            <person name="Sorokin D.Y."/>
            <person name="Elcheninov A.G."/>
            <person name="Khizhniak T.V."/>
            <person name="Kolganova T.V."/>
            <person name="Kublanov I.V."/>
        </authorList>
    </citation>
    <scope>NUCLEOTIDE SEQUENCE [LARGE SCALE GENOMIC DNA]</scope>
    <source>
        <strain evidence="3 4">AArc-curdl1</strain>
    </source>
</reference>
<dbReference type="AlphaFoldDB" id="A0AAP2Z6F1"/>
<evidence type="ECO:0000313" key="4">
    <source>
        <dbReference type="Proteomes" id="UP001321047"/>
    </source>
</evidence>
<dbReference type="RefSeq" id="WP_342807499.1">
    <property type="nucleotide sequence ID" value="NZ_JAOPJZ010000003.1"/>
</dbReference>
<dbReference type="InterPro" id="IPR055771">
    <property type="entry name" value="DUF7347"/>
</dbReference>
<organism evidence="3 4">
    <name type="scientific">Natronosalvus hydrolyticus</name>
    <dbReference type="NCBI Taxonomy" id="2979988"/>
    <lineage>
        <taxon>Archaea</taxon>
        <taxon>Methanobacteriati</taxon>
        <taxon>Methanobacteriota</taxon>
        <taxon>Stenosarchaea group</taxon>
        <taxon>Halobacteria</taxon>
        <taxon>Halobacteriales</taxon>
        <taxon>Natrialbaceae</taxon>
        <taxon>Natronosalvus</taxon>
    </lineage>
</organism>
<dbReference type="Pfam" id="PF24038">
    <property type="entry name" value="DUF7347"/>
    <property type="match status" value="1"/>
</dbReference>
<keyword evidence="4" id="KW-1185">Reference proteome</keyword>
<evidence type="ECO:0000259" key="1">
    <source>
        <dbReference type="Pfam" id="PF24038"/>
    </source>
</evidence>
<dbReference type="EMBL" id="JAOPJZ010000003">
    <property type="protein sequence ID" value="MCU4751574.1"/>
    <property type="molecule type" value="Genomic_DNA"/>
</dbReference>
<feature type="domain" description="DUF7347" evidence="1">
    <location>
        <begin position="15"/>
        <end position="96"/>
    </location>
</feature>
<dbReference type="Pfam" id="PF24042">
    <property type="entry name" value="DUF7351"/>
    <property type="match status" value="1"/>
</dbReference>
<comment type="caution">
    <text evidence="3">The sequence shown here is derived from an EMBL/GenBank/DDBJ whole genome shotgun (WGS) entry which is preliminary data.</text>
</comment>
<accession>A0AAP2Z6F1</accession>